<organism evidence="3 4">
    <name type="scientific">Desulfonema limicola</name>
    <dbReference type="NCBI Taxonomy" id="45656"/>
    <lineage>
        <taxon>Bacteria</taxon>
        <taxon>Pseudomonadati</taxon>
        <taxon>Thermodesulfobacteriota</taxon>
        <taxon>Desulfobacteria</taxon>
        <taxon>Desulfobacterales</taxon>
        <taxon>Desulfococcaceae</taxon>
        <taxon>Desulfonema</taxon>
    </lineage>
</organism>
<evidence type="ECO:0000313" key="3">
    <source>
        <dbReference type="EMBL" id="QTA80484.1"/>
    </source>
</evidence>
<keyword evidence="4" id="KW-1185">Reference proteome</keyword>
<evidence type="ECO:0000259" key="2">
    <source>
        <dbReference type="Pfam" id="PF20469"/>
    </source>
</evidence>
<evidence type="ECO:0000313" key="4">
    <source>
        <dbReference type="Proteomes" id="UP000663720"/>
    </source>
</evidence>
<dbReference type="CDD" id="cd01026">
    <property type="entry name" value="TOPRIM_OLD"/>
    <property type="match status" value="1"/>
</dbReference>
<dbReference type="Pfam" id="PF20469">
    <property type="entry name" value="OLD-like_TOPRIM"/>
    <property type="match status" value="1"/>
</dbReference>
<dbReference type="SUPFAM" id="SSF52540">
    <property type="entry name" value="P-loop containing nucleoside triphosphate hydrolases"/>
    <property type="match status" value="1"/>
</dbReference>
<dbReference type="InterPro" id="IPR027417">
    <property type="entry name" value="P-loop_NTPase"/>
</dbReference>
<reference evidence="3" key="1">
    <citation type="journal article" date="2021" name="Microb. Physiol.">
        <title>Proteogenomic Insights into the Physiology of Marine, Sulfate-Reducing, Filamentous Desulfonema limicola and Desulfonema magnum.</title>
        <authorList>
            <person name="Schnaars V."/>
            <person name="Wohlbrand L."/>
            <person name="Scheve S."/>
            <person name="Hinrichs C."/>
            <person name="Reinhardt R."/>
            <person name="Rabus R."/>
        </authorList>
    </citation>
    <scope>NUCLEOTIDE SEQUENCE</scope>
    <source>
        <strain evidence="3">5ac10</strain>
    </source>
</reference>
<dbReference type="PANTHER" id="PTHR43581">
    <property type="entry name" value="ATP/GTP PHOSPHATASE"/>
    <property type="match status" value="1"/>
</dbReference>
<sequence length="342" mass="39427">MKKKVVIGGDGRLNQIFLALWSSRNGLTEDSLKEVTIFSIEEPEAHLHPHQQRKLADYLNTSLNGQVLLTSHSPQIASEFSPNSIVRLLYNNGTTKAASNGCSTIIDEAFIDFGYRLSIIPAEAFFSDVVFLIEGASEELFYKTLSKQLDIDLDRLNISILMVDGIGFRTFINILNSLELQWILRTDNDIFKIPNKEEYRFAGIQRCIKYYKDFLEFNKHTEKLLLEHETNLQWSGTKQADKLNLDSANIIIKELEKYGFYISNKDLENDLFNSPLSSDIQKFFENSDNEDIIDKMQKRKATFFYKFLKENKESLSKLRDDAISKPLLKCKSIIRIIHDEAN</sequence>
<dbReference type="Proteomes" id="UP000663720">
    <property type="component" value="Chromosome"/>
</dbReference>
<dbReference type="EMBL" id="CP061799">
    <property type="protein sequence ID" value="QTA80484.1"/>
    <property type="molecule type" value="Genomic_DNA"/>
</dbReference>
<dbReference type="AlphaFoldDB" id="A0A975B830"/>
<proteinExistence type="predicted"/>
<dbReference type="InterPro" id="IPR034139">
    <property type="entry name" value="TOPRIM_OLD"/>
</dbReference>
<dbReference type="PANTHER" id="PTHR43581:SF4">
    <property type="entry name" value="ATP_GTP PHOSPHATASE"/>
    <property type="match status" value="1"/>
</dbReference>
<dbReference type="Gene3D" id="3.40.50.300">
    <property type="entry name" value="P-loop containing nucleotide triphosphate hydrolases"/>
    <property type="match status" value="1"/>
</dbReference>
<accession>A0A975B830</accession>
<feature type="domain" description="OLD protein-like TOPRIM" evidence="2">
    <location>
        <begin position="125"/>
        <end position="189"/>
    </location>
</feature>
<dbReference type="RefSeq" id="WP_207692129.1">
    <property type="nucleotide sequence ID" value="NZ_CP061799.1"/>
</dbReference>
<feature type="domain" description="Endonuclease GajA/Old nuclease/RecF-like AAA" evidence="1">
    <location>
        <begin position="28"/>
        <end position="77"/>
    </location>
</feature>
<name>A0A975B830_9BACT</name>
<evidence type="ECO:0000259" key="1">
    <source>
        <dbReference type="Pfam" id="PF13175"/>
    </source>
</evidence>
<dbReference type="InterPro" id="IPR041685">
    <property type="entry name" value="AAA_GajA/Old/RecF-like"/>
</dbReference>
<protein>
    <submittedName>
        <fullName evidence="3">AAA ATPase-like domain-containing protein</fullName>
    </submittedName>
</protein>
<dbReference type="Pfam" id="PF13175">
    <property type="entry name" value="AAA_15"/>
    <property type="match status" value="1"/>
</dbReference>
<dbReference type="KEGG" id="dli:dnl_27890"/>
<gene>
    <name evidence="3" type="ORF">dnl_27890</name>
</gene>
<dbReference type="InterPro" id="IPR051396">
    <property type="entry name" value="Bact_Antivir_Def_Nuclease"/>
</dbReference>